<evidence type="ECO:0000256" key="1">
    <source>
        <dbReference type="SAM" id="MobiDB-lite"/>
    </source>
</evidence>
<dbReference type="Proteomes" id="UP001235712">
    <property type="component" value="Unassembled WGS sequence"/>
</dbReference>
<dbReference type="InterPro" id="IPR027381">
    <property type="entry name" value="LytR/CpsA/Psr_C"/>
</dbReference>
<dbReference type="EMBL" id="JAUSQZ010000001">
    <property type="protein sequence ID" value="MDP9825942.1"/>
    <property type="molecule type" value="Genomic_DNA"/>
</dbReference>
<keyword evidence="5" id="KW-1185">Reference proteome</keyword>
<keyword evidence="2" id="KW-1133">Transmembrane helix</keyword>
<reference evidence="4 5" key="1">
    <citation type="submission" date="2023-07" db="EMBL/GenBank/DDBJ databases">
        <title>Sequencing the genomes of 1000 actinobacteria strains.</title>
        <authorList>
            <person name="Klenk H.-P."/>
        </authorList>
    </citation>
    <scope>NUCLEOTIDE SEQUENCE [LARGE SCALE GENOMIC DNA]</scope>
    <source>
        <strain evidence="4 5">DSM 44388</strain>
    </source>
</reference>
<dbReference type="Gene3D" id="3.30.70.2390">
    <property type="match status" value="1"/>
</dbReference>
<name>A0ABT9NZT8_9ACTN</name>
<evidence type="ECO:0000313" key="5">
    <source>
        <dbReference type="Proteomes" id="UP001235712"/>
    </source>
</evidence>
<feature type="transmembrane region" description="Helical" evidence="2">
    <location>
        <begin position="31"/>
        <end position="56"/>
    </location>
</feature>
<protein>
    <recommendedName>
        <fullName evidence="3">LytR/CpsA/Psr regulator C-terminal domain-containing protein</fullName>
    </recommendedName>
</protein>
<proteinExistence type="predicted"/>
<feature type="region of interest" description="Disordered" evidence="1">
    <location>
        <begin position="1"/>
        <end position="28"/>
    </location>
</feature>
<dbReference type="Pfam" id="PF13399">
    <property type="entry name" value="LytR_C"/>
    <property type="match status" value="1"/>
</dbReference>
<evidence type="ECO:0000256" key="2">
    <source>
        <dbReference type="SAM" id="Phobius"/>
    </source>
</evidence>
<feature type="compositionally biased region" description="Low complexity" evidence="1">
    <location>
        <begin position="82"/>
        <end position="103"/>
    </location>
</feature>
<gene>
    <name evidence="4" type="ORF">J2S57_001691</name>
</gene>
<sequence length="219" mass="21904">MTATRPPGYDDRSAAPVEASRRGAHRARPKAVAAILPVIAGFAVVVLVIGAVYTVAGNRGDTKNSAAGQSLSEDEDTKATPAASASASADAGGAAGDDTGTGSDAEETTGAEDGDGTGSGTDETASDVDKSTKLVVLNSLGVAGLAGKYQDQLEGEGWTVSRTDNSANRDLPVSKIYYNDAASKATAQAVKKSLGLGELSLNASVNPGFITVVLGSDTQ</sequence>
<comment type="caution">
    <text evidence="4">The sequence shown here is derived from an EMBL/GenBank/DDBJ whole genome shotgun (WGS) entry which is preliminary data.</text>
</comment>
<accession>A0ABT9NZT8</accession>
<keyword evidence="2" id="KW-0472">Membrane</keyword>
<evidence type="ECO:0000313" key="4">
    <source>
        <dbReference type="EMBL" id="MDP9825942.1"/>
    </source>
</evidence>
<feature type="domain" description="LytR/CpsA/Psr regulator C-terminal" evidence="3">
    <location>
        <begin position="132"/>
        <end position="217"/>
    </location>
</feature>
<organism evidence="4 5">
    <name type="scientific">Kineosporia succinea</name>
    <dbReference type="NCBI Taxonomy" id="84632"/>
    <lineage>
        <taxon>Bacteria</taxon>
        <taxon>Bacillati</taxon>
        <taxon>Actinomycetota</taxon>
        <taxon>Actinomycetes</taxon>
        <taxon>Kineosporiales</taxon>
        <taxon>Kineosporiaceae</taxon>
        <taxon>Kineosporia</taxon>
    </lineage>
</organism>
<dbReference type="RefSeq" id="WP_307240246.1">
    <property type="nucleotide sequence ID" value="NZ_JAUSQZ010000001.1"/>
</dbReference>
<feature type="compositionally biased region" description="Acidic residues" evidence="1">
    <location>
        <begin position="104"/>
        <end position="115"/>
    </location>
</feature>
<keyword evidence="2" id="KW-0812">Transmembrane</keyword>
<feature type="region of interest" description="Disordered" evidence="1">
    <location>
        <begin position="59"/>
        <end position="128"/>
    </location>
</feature>
<evidence type="ECO:0000259" key="3">
    <source>
        <dbReference type="Pfam" id="PF13399"/>
    </source>
</evidence>